<evidence type="ECO:0000256" key="3">
    <source>
        <dbReference type="ARBA" id="ARBA00023163"/>
    </source>
</evidence>
<name>A0ABQ7FI13_9ACTN</name>
<dbReference type="RefSeq" id="WP_098750827.1">
    <property type="nucleotide sequence ID" value="NZ_WHPN01000293.1"/>
</dbReference>
<dbReference type="Gene3D" id="1.10.10.60">
    <property type="entry name" value="Homeodomain-like"/>
    <property type="match status" value="1"/>
</dbReference>
<dbReference type="EMBL" id="WHPN01000293">
    <property type="protein sequence ID" value="KAF4407990.1"/>
    <property type="molecule type" value="Genomic_DNA"/>
</dbReference>
<dbReference type="PROSITE" id="PS50977">
    <property type="entry name" value="HTH_TETR_2"/>
    <property type="match status" value="1"/>
</dbReference>
<dbReference type="SUPFAM" id="SSF46689">
    <property type="entry name" value="Homeodomain-like"/>
    <property type="match status" value="1"/>
</dbReference>
<dbReference type="PANTHER" id="PTHR30055:SF148">
    <property type="entry name" value="TETR-FAMILY TRANSCRIPTIONAL REGULATOR"/>
    <property type="match status" value="1"/>
</dbReference>
<gene>
    <name evidence="6" type="ORF">GCU69_16585</name>
</gene>
<dbReference type="InterPro" id="IPR009057">
    <property type="entry name" value="Homeodomain-like_sf"/>
</dbReference>
<dbReference type="Pfam" id="PF00440">
    <property type="entry name" value="TetR_N"/>
    <property type="match status" value="1"/>
</dbReference>
<evidence type="ECO:0000313" key="7">
    <source>
        <dbReference type="Proteomes" id="UP000621266"/>
    </source>
</evidence>
<evidence type="ECO:0000259" key="5">
    <source>
        <dbReference type="PROSITE" id="PS50977"/>
    </source>
</evidence>
<protein>
    <submittedName>
        <fullName evidence="6">TetR/AcrR family transcriptional regulator</fullName>
    </submittedName>
</protein>
<dbReference type="Gene3D" id="1.10.357.10">
    <property type="entry name" value="Tetracycline Repressor, domain 2"/>
    <property type="match status" value="1"/>
</dbReference>
<dbReference type="InterPro" id="IPR050109">
    <property type="entry name" value="HTH-type_TetR-like_transc_reg"/>
</dbReference>
<keyword evidence="1" id="KW-0805">Transcription regulation</keyword>
<evidence type="ECO:0000256" key="1">
    <source>
        <dbReference type="ARBA" id="ARBA00023015"/>
    </source>
</evidence>
<proteinExistence type="predicted"/>
<accession>A0ABQ7FI13</accession>
<dbReference type="Proteomes" id="UP000621266">
    <property type="component" value="Unassembled WGS sequence"/>
</dbReference>
<dbReference type="PANTHER" id="PTHR30055">
    <property type="entry name" value="HTH-TYPE TRANSCRIPTIONAL REGULATOR RUTR"/>
    <property type="match status" value="1"/>
</dbReference>
<organism evidence="6 7">
    <name type="scientific">Streptomyces lycii</name>
    <dbReference type="NCBI Taxonomy" id="2654337"/>
    <lineage>
        <taxon>Bacteria</taxon>
        <taxon>Bacillati</taxon>
        <taxon>Actinomycetota</taxon>
        <taxon>Actinomycetes</taxon>
        <taxon>Kitasatosporales</taxon>
        <taxon>Streptomycetaceae</taxon>
        <taxon>Streptomyces</taxon>
    </lineage>
</organism>
<keyword evidence="7" id="KW-1185">Reference proteome</keyword>
<evidence type="ECO:0000313" key="6">
    <source>
        <dbReference type="EMBL" id="KAF4407990.1"/>
    </source>
</evidence>
<dbReference type="Pfam" id="PF16859">
    <property type="entry name" value="TetR_C_11"/>
    <property type="match status" value="1"/>
</dbReference>
<dbReference type="SUPFAM" id="SSF48498">
    <property type="entry name" value="Tetracyclin repressor-like, C-terminal domain"/>
    <property type="match status" value="1"/>
</dbReference>
<feature type="domain" description="HTH tetR-type" evidence="5">
    <location>
        <begin position="17"/>
        <end position="77"/>
    </location>
</feature>
<evidence type="ECO:0000256" key="2">
    <source>
        <dbReference type="ARBA" id="ARBA00023125"/>
    </source>
</evidence>
<evidence type="ECO:0000256" key="4">
    <source>
        <dbReference type="PROSITE-ProRule" id="PRU00335"/>
    </source>
</evidence>
<keyword evidence="2 4" id="KW-0238">DNA-binding</keyword>
<comment type="caution">
    <text evidence="6">The sequence shown here is derived from an EMBL/GenBank/DDBJ whole genome shotgun (WGS) entry which is preliminary data.</text>
</comment>
<dbReference type="InterPro" id="IPR011075">
    <property type="entry name" value="TetR_C"/>
</dbReference>
<dbReference type="InterPro" id="IPR001647">
    <property type="entry name" value="HTH_TetR"/>
</dbReference>
<dbReference type="InterPro" id="IPR036271">
    <property type="entry name" value="Tet_transcr_reg_TetR-rel_C_sf"/>
</dbReference>
<reference evidence="6 7" key="1">
    <citation type="submission" date="2019-10" db="EMBL/GenBank/DDBJ databases">
        <title>Streptomyces tenebrisbrunneis sp.nov., an endogenous actinomycete isolated from of Lycium ruthenicum.</title>
        <authorList>
            <person name="Ma L."/>
        </authorList>
    </citation>
    <scope>NUCLEOTIDE SEQUENCE [LARGE SCALE GENOMIC DNA]</scope>
    <source>
        <strain evidence="6 7">TRM 66187</strain>
    </source>
</reference>
<sequence>MAERVTDHRRGPRRRGAELEAAILAATRAGLVERGYASLSMDWIAERARTSKAALYRRWGTVGELVVYTHARLVRSLLTVPDTGSFASDMRAMLRSTADVMDSEYGELLRGVLAEIMKNQELAAEARRQLADSGPQAMDEIYRRGIERGEVRPELRGTRTMTVALDLLRSEFILGGTPIPDAAIDDILDTVYLPLVRLPD</sequence>
<feature type="DNA-binding region" description="H-T-H motif" evidence="4">
    <location>
        <begin position="40"/>
        <end position="59"/>
    </location>
</feature>
<keyword evidence="3" id="KW-0804">Transcription</keyword>